<name>A0ABQ5RZZ8_9CHLO</name>
<organism evidence="2 3">
    <name type="scientific">Volvox africanus</name>
    <dbReference type="NCBI Taxonomy" id="51714"/>
    <lineage>
        <taxon>Eukaryota</taxon>
        <taxon>Viridiplantae</taxon>
        <taxon>Chlorophyta</taxon>
        <taxon>core chlorophytes</taxon>
        <taxon>Chlorophyceae</taxon>
        <taxon>CS clade</taxon>
        <taxon>Chlamydomonadales</taxon>
        <taxon>Volvocaceae</taxon>
        <taxon>Volvox</taxon>
    </lineage>
</organism>
<feature type="region of interest" description="Disordered" evidence="1">
    <location>
        <begin position="1"/>
        <end position="86"/>
    </location>
</feature>
<feature type="region of interest" description="Disordered" evidence="1">
    <location>
        <begin position="207"/>
        <end position="244"/>
    </location>
</feature>
<feature type="region of interest" description="Disordered" evidence="1">
    <location>
        <begin position="466"/>
        <end position="488"/>
    </location>
</feature>
<proteinExistence type="predicted"/>
<feature type="compositionally biased region" description="Low complexity" evidence="1">
    <location>
        <begin position="118"/>
        <end position="132"/>
    </location>
</feature>
<feature type="compositionally biased region" description="Low complexity" evidence="1">
    <location>
        <begin position="68"/>
        <end position="86"/>
    </location>
</feature>
<dbReference type="EMBL" id="BSDZ01000014">
    <property type="protein sequence ID" value="GLI63207.1"/>
    <property type="molecule type" value="Genomic_DNA"/>
</dbReference>
<feature type="region of interest" description="Disordered" evidence="1">
    <location>
        <begin position="571"/>
        <end position="590"/>
    </location>
</feature>
<dbReference type="Proteomes" id="UP001165090">
    <property type="component" value="Unassembled WGS sequence"/>
</dbReference>
<keyword evidence="3" id="KW-1185">Reference proteome</keyword>
<protein>
    <submittedName>
        <fullName evidence="2">Uncharacterized protein</fullName>
    </submittedName>
</protein>
<comment type="caution">
    <text evidence="2">The sequence shown here is derived from an EMBL/GenBank/DDBJ whole genome shotgun (WGS) entry which is preliminary data.</text>
</comment>
<evidence type="ECO:0000256" key="1">
    <source>
        <dbReference type="SAM" id="MobiDB-lite"/>
    </source>
</evidence>
<feature type="region of interest" description="Disordered" evidence="1">
    <location>
        <begin position="112"/>
        <end position="147"/>
    </location>
</feature>
<reference evidence="2 3" key="1">
    <citation type="journal article" date="2023" name="IScience">
        <title>Expanded male sex-determining region conserved during the evolution of homothallism in the green alga Volvox.</title>
        <authorList>
            <person name="Yamamoto K."/>
            <person name="Matsuzaki R."/>
            <person name="Mahakham W."/>
            <person name="Heman W."/>
            <person name="Sekimoto H."/>
            <person name="Kawachi M."/>
            <person name="Minakuchi Y."/>
            <person name="Toyoda A."/>
            <person name="Nozaki H."/>
        </authorList>
    </citation>
    <scope>NUCLEOTIDE SEQUENCE [LARGE SCALE GENOMIC DNA]</scope>
    <source>
        <strain evidence="2 3">NIES-4468</strain>
    </source>
</reference>
<feature type="region of interest" description="Disordered" evidence="1">
    <location>
        <begin position="297"/>
        <end position="329"/>
    </location>
</feature>
<gene>
    <name evidence="2" type="ORF">VaNZ11_006060</name>
</gene>
<feature type="region of interest" description="Disordered" evidence="1">
    <location>
        <begin position="661"/>
        <end position="683"/>
    </location>
</feature>
<evidence type="ECO:0000313" key="2">
    <source>
        <dbReference type="EMBL" id="GLI63207.1"/>
    </source>
</evidence>
<accession>A0ABQ5RZZ8</accession>
<feature type="region of interest" description="Disordered" evidence="1">
    <location>
        <begin position="346"/>
        <end position="411"/>
    </location>
</feature>
<feature type="compositionally biased region" description="Acidic residues" evidence="1">
    <location>
        <begin position="388"/>
        <end position="403"/>
    </location>
</feature>
<feature type="compositionally biased region" description="Gly residues" evidence="1">
    <location>
        <begin position="363"/>
        <end position="377"/>
    </location>
</feature>
<sequence length="845" mass="86119">MGAGWVTAVHGNTAQEGDRGSGAASSGGGEGDDGASSGGRLSTEASPSTGSSKLASLTEGRSIREDATAAPAAAAVAETVAATPAVPTTSESMSLAAAVAAAAVPHVASQTQGLDPQLATASSSSSSSSLSPLSPPPPAGDVPPATATTAPAMLSLQYVIPSAHKALSQLPHRTGVAPLEQQKEKQQEQEQQSGEMRQWMARRAPQITIVTTHGEKLPLPPLGWGRRRRQRPPPPPAPKPTRWCTATADETAPEYHMVVLASPRAQQGRYLATTLVSIAAADARPTSLTLLWAVHQRSRGNQTSSGGDGGGGSRRRPVSSDGGGGSVSFSDWQELKAAAATAADLSGVGTEMGDDVDSRHDGGGGGDGDGDYSGGGAVRYSTSNDGGDGGDSDGDGNDDGGDDDGGRGYDVNGVDITLVQRLEMPESGTPGRPGGAAGAVGGADAFSLLSNLEMYVDGGAAALRGGGAAPGGANGQEDREGDSVRPNRNMPRFAFPHLRIRYLPDNVRQGDIMGSYYQALRVPDQVAEEAGDPGMRELPLLILEGDVVLAPRFSDRIRCVLQMMKDLSKPREDLVKGGSDNSSGGGGGGSAATVTPDFAISLYDPSMVPYDVPTVLRIYKDTPLPSDGVEVMDGTNANANTNANTDVGAAVAAEIGGGGGGGGGSGGSGGGGGGSGGSGGSGGGVGAGDVGSFTRLTLLPVWWSWGSQALLYSYGIRMSLMWHYREISSGCAPQDGLQDIELVRHMELRRCVGLPPMPPVKAKPRVKGPACDPRVIHGNDTIARSANASASAAGSFCYLFAVRPNMVQHVGASSTMFGEVSQRFHMSTTFPRRVAVPGLDPPGAW</sequence>
<evidence type="ECO:0000313" key="3">
    <source>
        <dbReference type="Proteomes" id="UP001165090"/>
    </source>
</evidence>
<feature type="compositionally biased region" description="Polar residues" evidence="1">
    <location>
        <begin position="43"/>
        <end position="55"/>
    </location>
</feature>
<feature type="compositionally biased region" description="Basic and acidic residues" evidence="1">
    <location>
        <begin position="476"/>
        <end position="485"/>
    </location>
</feature>